<proteinExistence type="predicted"/>
<reference evidence="2" key="1">
    <citation type="journal article" date="2013" name="Nat. Genet.">
        <title>The Capsella rubella genome and the genomic consequences of rapid mating system evolution.</title>
        <authorList>
            <person name="Slotte T."/>
            <person name="Hazzouri K.M."/>
            <person name="Agren J.A."/>
            <person name="Koenig D."/>
            <person name="Maumus F."/>
            <person name="Guo Y.L."/>
            <person name="Steige K."/>
            <person name="Platts A.E."/>
            <person name="Escobar J.S."/>
            <person name="Newman L.K."/>
            <person name="Wang W."/>
            <person name="Mandakova T."/>
            <person name="Vello E."/>
            <person name="Smith L.M."/>
            <person name="Henz S.R."/>
            <person name="Steffen J."/>
            <person name="Takuno S."/>
            <person name="Brandvain Y."/>
            <person name="Coop G."/>
            <person name="Andolfatto P."/>
            <person name="Hu T.T."/>
            <person name="Blanchette M."/>
            <person name="Clark R.M."/>
            <person name="Quesneville H."/>
            <person name="Nordborg M."/>
            <person name="Gaut B.S."/>
            <person name="Lysak M.A."/>
            <person name="Jenkins J."/>
            <person name="Grimwood J."/>
            <person name="Chapman J."/>
            <person name="Prochnik S."/>
            <person name="Shu S."/>
            <person name="Rokhsar D."/>
            <person name="Schmutz J."/>
            <person name="Weigel D."/>
            <person name="Wright S.I."/>
        </authorList>
    </citation>
    <scope>NUCLEOTIDE SEQUENCE [LARGE SCALE GENOMIC DNA]</scope>
    <source>
        <strain evidence="2">cv. Monte Gargano</strain>
    </source>
</reference>
<protein>
    <submittedName>
        <fullName evidence="1">Uncharacterized protein</fullName>
    </submittedName>
</protein>
<dbReference type="Proteomes" id="UP000029121">
    <property type="component" value="Unassembled WGS sequence"/>
</dbReference>
<sequence length="194" mass="22036">MNYIPIPLLRDIIQKVGKQGFRYLGPFVAAGPVFKEMVFSEAVLREVDLDEFLFNGDIASVFSIYRPFLLRCLASKNPIAQFVESVRLLTLLGPSQERLDLLGDAACYSIYARYAYGLFLICCGGVEEGEEVLAHFVDKISNFHRAVMIAEQVETFGFYYFKSVPPCRLRHATAPYCCEHCFAYTYASRMRGMC</sequence>
<accession>R0HNU3</accession>
<gene>
    <name evidence="1" type="ORF">CARUB_v10018946mg</name>
</gene>
<dbReference type="AlphaFoldDB" id="R0HNU3"/>
<evidence type="ECO:0000313" key="2">
    <source>
        <dbReference type="Proteomes" id="UP000029121"/>
    </source>
</evidence>
<dbReference type="EMBL" id="KB870809">
    <property type="protein sequence ID" value="EOA25598.1"/>
    <property type="molecule type" value="Genomic_DNA"/>
</dbReference>
<evidence type="ECO:0000313" key="1">
    <source>
        <dbReference type="EMBL" id="EOA25598.1"/>
    </source>
</evidence>
<organism evidence="1 2">
    <name type="scientific">Capsella rubella</name>
    <dbReference type="NCBI Taxonomy" id="81985"/>
    <lineage>
        <taxon>Eukaryota</taxon>
        <taxon>Viridiplantae</taxon>
        <taxon>Streptophyta</taxon>
        <taxon>Embryophyta</taxon>
        <taxon>Tracheophyta</taxon>
        <taxon>Spermatophyta</taxon>
        <taxon>Magnoliopsida</taxon>
        <taxon>eudicotyledons</taxon>
        <taxon>Gunneridae</taxon>
        <taxon>Pentapetalae</taxon>
        <taxon>rosids</taxon>
        <taxon>malvids</taxon>
        <taxon>Brassicales</taxon>
        <taxon>Brassicaceae</taxon>
        <taxon>Camelineae</taxon>
        <taxon>Capsella</taxon>
    </lineage>
</organism>
<keyword evidence="2" id="KW-1185">Reference proteome</keyword>
<name>R0HNU3_9BRAS</name>